<proteinExistence type="predicted"/>
<organism evidence="5 6">
    <name type="scientific">Mycolicibacterium fluoranthenivorans</name>
    <dbReference type="NCBI Taxonomy" id="258505"/>
    <lineage>
        <taxon>Bacteria</taxon>
        <taxon>Bacillati</taxon>
        <taxon>Actinomycetota</taxon>
        <taxon>Actinomycetes</taxon>
        <taxon>Mycobacteriales</taxon>
        <taxon>Mycobacteriaceae</taxon>
        <taxon>Mycolicibacterium</taxon>
    </lineage>
</organism>
<dbReference type="InterPro" id="IPR001296">
    <property type="entry name" value="Glyco_trans_1"/>
</dbReference>
<dbReference type="EMBL" id="CP059894">
    <property type="protein sequence ID" value="QNJ92822.1"/>
    <property type="molecule type" value="Genomic_DNA"/>
</dbReference>
<evidence type="ECO:0000259" key="3">
    <source>
        <dbReference type="Pfam" id="PF00534"/>
    </source>
</evidence>
<dbReference type="Proteomes" id="UP000515498">
    <property type="component" value="Chromosome"/>
</dbReference>
<accession>A0A7G8PEQ6</accession>
<name>A0A7G8PEQ6_9MYCO</name>
<evidence type="ECO:0000256" key="2">
    <source>
        <dbReference type="ARBA" id="ARBA00022679"/>
    </source>
</evidence>
<sequence>MSGRPIRALFVVPLLGAGGAERHLTTVLPRMDPARFTPSVVCIGGEGDLFADLGAAGIAATALHLRKWQAVRALRELISIIRRDRPDLVVVSGYNAETLGRIAARIAGVRHTIMWVHNASEITPRGVLHRAVDRGLIRWTSGYFGVAKVQREFLVQERGYPAGKIRTIHNGVDPALFDTATDRSVLTEFGVDQGDPVVGILGSLRPEKDHETFLRAARIVIDEVPRARFLVVGDGVCRSRLETLCGALRITSNVHFVGARADVGRMLCAMDVFALTSTTECLPMALLEAMACARPAVCTAVGGVVEVVEDGTTGFLVPKQDPAQLAAKIVGLLSDPHRARRMGRAGRRRVETDFGLDRSVEAAQREIEDLLNAEYTQVGGVHA</sequence>
<feature type="domain" description="Glycosyltransferase subfamily 4-like N-terminal" evidence="4">
    <location>
        <begin position="18"/>
        <end position="175"/>
    </location>
</feature>
<dbReference type="KEGG" id="mflu:HZU40_32765"/>
<evidence type="ECO:0000259" key="4">
    <source>
        <dbReference type="Pfam" id="PF13439"/>
    </source>
</evidence>
<dbReference type="SUPFAM" id="SSF53756">
    <property type="entry name" value="UDP-Glycosyltransferase/glycogen phosphorylase"/>
    <property type="match status" value="1"/>
</dbReference>
<evidence type="ECO:0000256" key="1">
    <source>
        <dbReference type="ARBA" id="ARBA00022676"/>
    </source>
</evidence>
<feature type="domain" description="Glycosyl transferase family 1" evidence="3">
    <location>
        <begin position="190"/>
        <end position="349"/>
    </location>
</feature>
<keyword evidence="2 5" id="KW-0808">Transferase</keyword>
<gene>
    <name evidence="5" type="ORF">HZU40_32765</name>
</gene>
<evidence type="ECO:0000313" key="6">
    <source>
        <dbReference type="Proteomes" id="UP000515498"/>
    </source>
</evidence>
<protein>
    <submittedName>
        <fullName evidence="5">Glycosyltransferase</fullName>
    </submittedName>
</protein>
<dbReference type="RefSeq" id="WP_187097103.1">
    <property type="nucleotide sequence ID" value="NZ_CP059894.1"/>
</dbReference>
<dbReference type="AlphaFoldDB" id="A0A7G8PEQ6"/>
<dbReference type="Pfam" id="PF13439">
    <property type="entry name" value="Glyco_transf_4"/>
    <property type="match status" value="1"/>
</dbReference>
<dbReference type="PANTHER" id="PTHR12526">
    <property type="entry name" value="GLYCOSYLTRANSFERASE"/>
    <property type="match status" value="1"/>
</dbReference>
<dbReference type="InterPro" id="IPR028098">
    <property type="entry name" value="Glyco_trans_4-like_N"/>
</dbReference>
<dbReference type="Gene3D" id="3.40.50.2000">
    <property type="entry name" value="Glycogen Phosphorylase B"/>
    <property type="match status" value="2"/>
</dbReference>
<reference evidence="5 6" key="1">
    <citation type="submission" date="2020-07" db="EMBL/GenBank/DDBJ databases">
        <title>Draft genome sequence of four isobutane-metabolizing strains capable of cometabolically degrading diverse ether contaminants.</title>
        <authorList>
            <person name="Chen W."/>
            <person name="Faulkner N."/>
            <person name="Smith C."/>
            <person name="Hyman M."/>
        </authorList>
    </citation>
    <scope>NUCLEOTIDE SEQUENCE [LARGE SCALE GENOMIC DNA]</scope>
    <source>
        <strain evidence="5 6">2A</strain>
    </source>
</reference>
<dbReference type="GO" id="GO:0016757">
    <property type="term" value="F:glycosyltransferase activity"/>
    <property type="evidence" value="ECO:0007669"/>
    <property type="project" value="UniProtKB-KW"/>
</dbReference>
<keyword evidence="1" id="KW-0328">Glycosyltransferase</keyword>
<dbReference type="PANTHER" id="PTHR12526:SF630">
    <property type="entry name" value="GLYCOSYLTRANSFERASE"/>
    <property type="match status" value="1"/>
</dbReference>
<dbReference type="Pfam" id="PF00534">
    <property type="entry name" value="Glycos_transf_1"/>
    <property type="match status" value="1"/>
</dbReference>
<evidence type="ECO:0000313" key="5">
    <source>
        <dbReference type="EMBL" id="QNJ92822.1"/>
    </source>
</evidence>